<name>W7A380_9APIC</name>
<feature type="compositionally biased region" description="Polar residues" evidence="1">
    <location>
        <begin position="77"/>
        <end position="87"/>
    </location>
</feature>
<dbReference type="OrthoDB" id="371995at2759"/>
<dbReference type="EMBL" id="KI965465">
    <property type="protein sequence ID" value="EUD67682.1"/>
    <property type="molecule type" value="Genomic_DNA"/>
</dbReference>
<feature type="compositionally biased region" description="Basic and acidic residues" evidence="1">
    <location>
        <begin position="172"/>
        <end position="185"/>
    </location>
</feature>
<sequence length="285" mass="32154">MSESSDEDAHSDSTVEETLVMLNLPQLNSDERKLKNLNIYRKKKGDQIYIENERWGVKKKENHSKGSRNAAAKDNRLGSQKSINIDLTNDEEQGLLGDILISSDGSEEMGRSVRADAMEGAPSPRGNSQGGKNKDGGQKNQRQKNQRQKNEVQKNEVPKNGGQKNEGPQNNDHPKDADGKHERGNQVDNIPFDIDTISISNLFGECPECIINNKYKFKGIHTSSIGTNLFFKEPDSLKKKSGLSNYELSYDHLSRNMKVDNRISRDDFTHYEGYSTKIISFEIDY</sequence>
<evidence type="ECO:0000313" key="2">
    <source>
        <dbReference type="EMBL" id="EUD67682.1"/>
    </source>
</evidence>
<dbReference type="RefSeq" id="XP_008815692.1">
    <property type="nucleotide sequence ID" value="XM_008817470.1"/>
</dbReference>
<dbReference type="VEuPathDB" id="PlasmoDB:C922_01868"/>
<feature type="compositionally biased region" description="Basic and acidic residues" evidence="1">
    <location>
        <begin position="108"/>
        <end position="117"/>
    </location>
</feature>
<proteinExistence type="predicted"/>
<protein>
    <submittedName>
        <fullName evidence="2">Uncharacterized protein</fullName>
    </submittedName>
</protein>
<reference evidence="2 3" key="1">
    <citation type="submission" date="2013-02" db="EMBL/GenBank/DDBJ databases">
        <title>The Genome Sequence of Plasmodium inui San Antonio 1.</title>
        <authorList>
            <consortium name="The Broad Institute Genome Sequencing Platform"/>
            <consortium name="The Broad Institute Genome Sequencing Center for Infectious Disease"/>
            <person name="Neafsey D."/>
            <person name="Cheeseman I."/>
            <person name="Volkman S."/>
            <person name="Adams J."/>
            <person name="Walker B."/>
            <person name="Young S.K."/>
            <person name="Zeng Q."/>
            <person name="Gargeya S."/>
            <person name="Fitzgerald M."/>
            <person name="Haas B."/>
            <person name="Abouelleil A."/>
            <person name="Alvarado L."/>
            <person name="Arachchi H.M."/>
            <person name="Berlin A.M."/>
            <person name="Chapman S.B."/>
            <person name="Dewar J."/>
            <person name="Goldberg J."/>
            <person name="Griggs A."/>
            <person name="Gujja S."/>
            <person name="Hansen M."/>
            <person name="Howarth C."/>
            <person name="Imamovic A."/>
            <person name="Larimer J."/>
            <person name="McCowan C."/>
            <person name="Murphy C."/>
            <person name="Neiman D."/>
            <person name="Pearson M."/>
            <person name="Priest M."/>
            <person name="Roberts A."/>
            <person name="Saif S."/>
            <person name="Shea T."/>
            <person name="Sisk P."/>
            <person name="Sykes S."/>
            <person name="Wortman J."/>
            <person name="Nusbaum C."/>
            <person name="Birren B."/>
        </authorList>
    </citation>
    <scope>NUCLEOTIDE SEQUENCE [LARGE SCALE GENOMIC DNA]</scope>
    <source>
        <strain evidence="2 3">San Antonio 1</strain>
    </source>
</reference>
<feature type="compositionally biased region" description="Polar residues" evidence="1">
    <location>
        <begin position="162"/>
        <end position="171"/>
    </location>
</feature>
<accession>W7A380</accession>
<organism evidence="2 3">
    <name type="scientific">Plasmodium inui San Antonio 1</name>
    <dbReference type="NCBI Taxonomy" id="1237626"/>
    <lineage>
        <taxon>Eukaryota</taxon>
        <taxon>Sar</taxon>
        <taxon>Alveolata</taxon>
        <taxon>Apicomplexa</taxon>
        <taxon>Aconoidasida</taxon>
        <taxon>Haemosporida</taxon>
        <taxon>Plasmodiidae</taxon>
        <taxon>Plasmodium</taxon>
        <taxon>Plasmodium (Plasmodium)</taxon>
    </lineage>
</organism>
<dbReference type="AlphaFoldDB" id="W7A380"/>
<gene>
    <name evidence="2" type="ORF">C922_01868</name>
</gene>
<feature type="compositionally biased region" description="Basic and acidic residues" evidence="1">
    <location>
        <begin position="148"/>
        <end position="157"/>
    </location>
</feature>
<evidence type="ECO:0000313" key="3">
    <source>
        <dbReference type="Proteomes" id="UP000030640"/>
    </source>
</evidence>
<dbReference type="Proteomes" id="UP000030640">
    <property type="component" value="Unassembled WGS sequence"/>
</dbReference>
<feature type="region of interest" description="Disordered" evidence="1">
    <location>
        <begin position="106"/>
        <end position="189"/>
    </location>
</feature>
<dbReference type="GeneID" id="20037142"/>
<feature type="region of interest" description="Disordered" evidence="1">
    <location>
        <begin position="58"/>
        <end position="92"/>
    </location>
</feature>
<keyword evidence="3" id="KW-1185">Reference proteome</keyword>
<evidence type="ECO:0000256" key="1">
    <source>
        <dbReference type="SAM" id="MobiDB-lite"/>
    </source>
</evidence>